<feature type="transmembrane region" description="Helical" evidence="7">
    <location>
        <begin position="56"/>
        <end position="72"/>
    </location>
</feature>
<dbReference type="Gene3D" id="1.20.1250.20">
    <property type="entry name" value="MFS general substrate transporter like domains"/>
    <property type="match status" value="1"/>
</dbReference>
<dbReference type="PRINTS" id="PR01036">
    <property type="entry name" value="TCRTETB"/>
</dbReference>
<dbReference type="PANTHER" id="PTHR42718">
    <property type="entry name" value="MAJOR FACILITATOR SUPERFAMILY MULTIDRUG TRANSPORTER MFSC"/>
    <property type="match status" value="1"/>
</dbReference>
<dbReference type="Gene3D" id="1.20.1720.10">
    <property type="entry name" value="Multidrug resistance protein D"/>
    <property type="match status" value="1"/>
</dbReference>
<feature type="transmembrane region" description="Helical" evidence="7">
    <location>
        <begin position="340"/>
        <end position="357"/>
    </location>
</feature>
<keyword evidence="5 7" id="KW-1133">Transmembrane helix</keyword>
<feature type="transmembrane region" description="Helical" evidence="7">
    <location>
        <begin position="443"/>
        <end position="463"/>
    </location>
</feature>
<evidence type="ECO:0000256" key="6">
    <source>
        <dbReference type="ARBA" id="ARBA00023136"/>
    </source>
</evidence>
<evidence type="ECO:0000256" key="7">
    <source>
        <dbReference type="SAM" id="Phobius"/>
    </source>
</evidence>
<organism evidence="9 10">
    <name type="scientific">Saccharopolyspora hordei</name>
    <dbReference type="NCBI Taxonomy" id="1838"/>
    <lineage>
        <taxon>Bacteria</taxon>
        <taxon>Bacillati</taxon>
        <taxon>Actinomycetota</taxon>
        <taxon>Actinomycetes</taxon>
        <taxon>Pseudonocardiales</taxon>
        <taxon>Pseudonocardiaceae</taxon>
        <taxon>Saccharopolyspora</taxon>
    </lineage>
</organism>
<feature type="transmembrane region" description="Helical" evidence="7">
    <location>
        <begin position="314"/>
        <end position="333"/>
    </location>
</feature>
<evidence type="ECO:0000256" key="3">
    <source>
        <dbReference type="ARBA" id="ARBA00022475"/>
    </source>
</evidence>
<dbReference type="PROSITE" id="PS50850">
    <property type="entry name" value="MFS"/>
    <property type="match status" value="1"/>
</dbReference>
<dbReference type="SUPFAM" id="SSF103473">
    <property type="entry name" value="MFS general substrate transporter"/>
    <property type="match status" value="1"/>
</dbReference>
<dbReference type="CDD" id="cd17321">
    <property type="entry name" value="MFS_MMR_MDR_like"/>
    <property type="match status" value="1"/>
</dbReference>
<feature type="transmembrane region" description="Helical" evidence="7">
    <location>
        <begin position="17"/>
        <end position="36"/>
    </location>
</feature>
<dbReference type="RefSeq" id="WP_179721294.1">
    <property type="nucleotide sequence ID" value="NZ_BAABFH010000001.1"/>
</dbReference>
<proteinExistence type="predicted"/>
<feature type="transmembrane region" description="Helical" evidence="7">
    <location>
        <begin position="171"/>
        <end position="193"/>
    </location>
</feature>
<accession>A0A853AI25</accession>
<dbReference type="InterPro" id="IPR036259">
    <property type="entry name" value="MFS_trans_sf"/>
</dbReference>
<keyword evidence="6 7" id="KW-0472">Membrane</keyword>
<sequence>MTPGHGVDSASGRASSAVLALACAVQFMVVLDVSVVNVALPSIQRALGFDDGSQQWVVNAYVLPFAGFLLLGGRLPDLVGLRRVVPLGLALFSGASLVGGLATSAELLVAARAAQGLGAAVLAPASLTALTTTFPEGPRRTRALAAWTAVGMAGGTAGNLLGGVLTEYLSWRAVLLVNVPIGVVAALLAQRFPGRGAGNGPVRPLDVPGAVLATGALTSLTFGVDHARTHGWGATTTTSALLVGLAALLAFLVVEARFAREPLVPLRLFRVRAVSVGNAAVLLAGAALNPMWYFLTLVMQQSLHYSPLLTGLGFLPHTVVTIVVTALVTPWLMGRVGSRTLVVAGALVAAAGFWWQSRITADSGYLEGVLGPAVVFSLGSGLLNTPITTTVTAGVGAADAGAASGLMNTTKQFGAALGLAVLVTASAGDLATPQALAAEHGRAFLMIAAVLVVVAAVATALPAPSRDQAGQRPT</sequence>
<keyword evidence="2" id="KW-0813">Transport</keyword>
<name>A0A853AI25_9PSEU</name>
<dbReference type="InterPro" id="IPR020846">
    <property type="entry name" value="MFS_dom"/>
</dbReference>
<evidence type="ECO:0000256" key="5">
    <source>
        <dbReference type="ARBA" id="ARBA00022989"/>
    </source>
</evidence>
<feature type="transmembrane region" description="Helical" evidence="7">
    <location>
        <begin position="413"/>
        <end position="431"/>
    </location>
</feature>
<protein>
    <submittedName>
        <fullName evidence="9">EmrB/QacA subfamily drug resistance transporter</fullName>
    </submittedName>
</protein>
<dbReference type="EMBL" id="JACCFJ010000001">
    <property type="protein sequence ID" value="NYI84272.1"/>
    <property type="molecule type" value="Genomic_DNA"/>
</dbReference>
<feature type="transmembrane region" description="Helical" evidence="7">
    <location>
        <begin position="144"/>
        <end position="165"/>
    </location>
</feature>
<dbReference type="PANTHER" id="PTHR42718:SF46">
    <property type="entry name" value="BLR6921 PROTEIN"/>
    <property type="match status" value="1"/>
</dbReference>
<feature type="transmembrane region" description="Helical" evidence="7">
    <location>
        <begin position="84"/>
        <end position="103"/>
    </location>
</feature>
<keyword evidence="3" id="KW-1003">Cell membrane</keyword>
<evidence type="ECO:0000256" key="2">
    <source>
        <dbReference type="ARBA" id="ARBA00022448"/>
    </source>
</evidence>
<comment type="subcellular location">
    <subcellularLocation>
        <location evidence="1">Cell membrane</location>
        <topology evidence="1">Multi-pass membrane protein</topology>
    </subcellularLocation>
</comment>
<feature type="domain" description="Major facilitator superfamily (MFS) profile" evidence="8">
    <location>
        <begin position="18"/>
        <end position="466"/>
    </location>
</feature>
<dbReference type="GO" id="GO:0005886">
    <property type="term" value="C:plasma membrane"/>
    <property type="evidence" value="ECO:0007669"/>
    <property type="project" value="UniProtKB-SubCell"/>
</dbReference>
<evidence type="ECO:0000259" key="8">
    <source>
        <dbReference type="PROSITE" id="PS50850"/>
    </source>
</evidence>
<comment type="caution">
    <text evidence="9">The sequence shown here is derived from an EMBL/GenBank/DDBJ whole genome shotgun (WGS) entry which is preliminary data.</text>
</comment>
<dbReference type="Proteomes" id="UP000587002">
    <property type="component" value="Unassembled WGS sequence"/>
</dbReference>
<evidence type="ECO:0000256" key="1">
    <source>
        <dbReference type="ARBA" id="ARBA00004651"/>
    </source>
</evidence>
<keyword evidence="10" id="KW-1185">Reference proteome</keyword>
<evidence type="ECO:0000256" key="4">
    <source>
        <dbReference type="ARBA" id="ARBA00022692"/>
    </source>
</evidence>
<dbReference type="Pfam" id="PF07690">
    <property type="entry name" value="MFS_1"/>
    <property type="match status" value="1"/>
</dbReference>
<reference evidence="9 10" key="1">
    <citation type="submission" date="2020-07" db="EMBL/GenBank/DDBJ databases">
        <title>Sequencing the genomes of 1000 actinobacteria strains.</title>
        <authorList>
            <person name="Klenk H.-P."/>
        </authorList>
    </citation>
    <scope>NUCLEOTIDE SEQUENCE [LARGE SCALE GENOMIC DNA]</scope>
    <source>
        <strain evidence="9 10">DSM 44065</strain>
    </source>
</reference>
<dbReference type="InterPro" id="IPR011701">
    <property type="entry name" value="MFS"/>
</dbReference>
<keyword evidence="4 7" id="KW-0812">Transmembrane</keyword>
<feature type="transmembrane region" description="Helical" evidence="7">
    <location>
        <begin position="230"/>
        <end position="254"/>
    </location>
</feature>
<feature type="transmembrane region" description="Helical" evidence="7">
    <location>
        <begin position="109"/>
        <end position="132"/>
    </location>
</feature>
<dbReference type="AlphaFoldDB" id="A0A853AI25"/>
<feature type="transmembrane region" description="Helical" evidence="7">
    <location>
        <begin position="275"/>
        <end position="294"/>
    </location>
</feature>
<evidence type="ECO:0000313" key="9">
    <source>
        <dbReference type="EMBL" id="NYI84272.1"/>
    </source>
</evidence>
<dbReference type="GO" id="GO:0022857">
    <property type="term" value="F:transmembrane transporter activity"/>
    <property type="evidence" value="ECO:0007669"/>
    <property type="project" value="InterPro"/>
</dbReference>
<gene>
    <name evidence="9" type="ORF">HNR68_002902</name>
</gene>
<evidence type="ECO:0000313" key="10">
    <source>
        <dbReference type="Proteomes" id="UP000587002"/>
    </source>
</evidence>